<dbReference type="HOGENOM" id="CLU_1598993_0_0_2"/>
<feature type="region of interest" description="Disordered" evidence="1">
    <location>
        <begin position="77"/>
        <end position="166"/>
    </location>
</feature>
<dbReference type="AlphaFoldDB" id="F8D8P4"/>
<evidence type="ECO:0000256" key="1">
    <source>
        <dbReference type="SAM" id="MobiDB-lite"/>
    </source>
</evidence>
<dbReference type="RefSeq" id="WP_013879695.1">
    <property type="nucleotide sequence ID" value="NC_015666.1"/>
</dbReference>
<dbReference type="EMBL" id="CP002839">
    <property type="protein sequence ID" value="AEH36802.1"/>
    <property type="molecule type" value="Genomic_DNA"/>
</dbReference>
<feature type="compositionally biased region" description="Basic and acidic residues" evidence="1">
    <location>
        <begin position="1"/>
        <end position="12"/>
    </location>
</feature>
<evidence type="ECO:0000313" key="3">
    <source>
        <dbReference type="Proteomes" id="UP000006794"/>
    </source>
</evidence>
<dbReference type="Proteomes" id="UP000006794">
    <property type="component" value="Chromosome"/>
</dbReference>
<feature type="region of interest" description="Disordered" evidence="1">
    <location>
        <begin position="1"/>
        <end position="29"/>
    </location>
</feature>
<name>F8D8P4_HALXS</name>
<sequence>MAQFTDDDRGKPVENANGDRVGTIETVEGDVAHVRPNADAVDSIKSSIGWESRADETLPLTRDRVADVTDDAVRLEGELLEQMPDGERDESEPEETTNRGLSADPSEMTDDASGFEVNPDDLDDEFRRDDAAADPDEDAERSDAAVNPDDVDDRTDADADADEDAT</sequence>
<dbReference type="OrthoDB" id="229248at2157"/>
<protein>
    <submittedName>
        <fullName evidence="2">Uncharacterized protein</fullName>
    </submittedName>
</protein>
<gene>
    <name evidence="2" type="ordered locus">Halxa_2177</name>
</gene>
<evidence type="ECO:0000313" key="2">
    <source>
        <dbReference type="EMBL" id="AEH36802.1"/>
    </source>
</evidence>
<dbReference type="eggNOG" id="arCOG08931">
    <property type="taxonomic scope" value="Archaea"/>
</dbReference>
<accession>F8D8P4</accession>
<proteinExistence type="predicted"/>
<dbReference type="GeneID" id="10797139"/>
<dbReference type="KEGG" id="hxa:Halxa_2177"/>
<reference evidence="2 3" key="1">
    <citation type="journal article" date="2012" name="Stand. Genomic Sci.">
        <title>Complete genome sequence of Halopiger xanaduensis type strain (SH-6(T)).</title>
        <authorList>
            <person name="Anderson I."/>
            <person name="Tindall B.J."/>
            <person name="Rohde M."/>
            <person name="Lucas S."/>
            <person name="Han J."/>
            <person name="Lapidus A."/>
            <person name="Cheng J.F."/>
            <person name="Goodwin L."/>
            <person name="Pitluck S."/>
            <person name="Peters L."/>
            <person name="Pati A."/>
            <person name="Mikhailova N."/>
            <person name="Pagani I."/>
            <person name="Teshima H."/>
            <person name="Han C."/>
            <person name="Tapia R."/>
            <person name="Land M."/>
            <person name="Woyke T."/>
            <person name="Klenk H.P."/>
            <person name="Kyrpides N."/>
            <person name="Ivanova N."/>
        </authorList>
    </citation>
    <scope>NUCLEOTIDE SEQUENCE [LARGE SCALE GENOMIC DNA]</scope>
    <source>
        <strain evidence="3">DSM 18323 / JCM 14033 / SH-6</strain>
    </source>
</reference>
<organism evidence="2 3">
    <name type="scientific">Halopiger xanaduensis (strain DSM 18323 / JCM 14033 / SH-6)</name>
    <dbReference type="NCBI Taxonomy" id="797210"/>
    <lineage>
        <taxon>Archaea</taxon>
        <taxon>Methanobacteriati</taxon>
        <taxon>Methanobacteriota</taxon>
        <taxon>Stenosarchaea group</taxon>
        <taxon>Halobacteria</taxon>
        <taxon>Halobacteriales</taxon>
        <taxon>Natrialbaceae</taxon>
        <taxon>Halopiger</taxon>
    </lineage>
</organism>
<feature type="compositionally biased region" description="Acidic residues" evidence="1">
    <location>
        <begin position="149"/>
        <end position="166"/>
    </location>
</feature>
<keyword evidence="3" id="KW-1185">Reference proteome</keyword>